<evidence type="ECO:0000313" key="2">
    <source>
        <dbReference type="EMBL" id="MBP0437761.1"/>
    </source>
</evidence>
<name>A0A8J7R0I8_9HYPH</name>
<dbReference type="Proteomes" id="UP000666240">
    <property type="component" value="Unassembled WGS sequence"/>
</dbReference>
<sequence>MHTRFLPKITGLLGAMMVAAVVSSPALAGGFVYDSIHEDSFGNLIIQSPSGYKRVVVGKGYLAAELNAELFGEEQPVVAYEPRYDNRRHYNPRCNRQPVLLHGRSYMYGLPDNVVPVPAGICR</sequence>
<feature type="chain" id="PRO_5035222292" evidence="1">
    <location>
        <begin position="29"/>
        <end position="123"/>
    </location>
</feature>
<gene>
    <name evidence="2" type="ORF">J5Y06_03710</name>
</gene>
<organism evidence="2 3">
    <name type="scientific">Tianweitania sediminis</name>
    <dbReference type="NCBI Taxonomy" id="1502156"/>
    <lineage>
        <taxon>Bacteria</taxon>
        <taxon>Pseudomonadati</taxon>
        <taxon>Pseudomonadota</taxon>
        <taxon>Alphaproteobacteria</taxon>
        <taxon>Hyphomicrobiales</taxon>
        <taxon>Phyllobacteriaceae</taxon>
        <taxon>Tianweitania</taxon>
    </lineage>
</organism>
<keyword evidence="1" id="KW-0732">Signal</keyword>
<reference evidence="2" key="1">
    <citation type="submission" date="2021-03" db="EMBL/GenBank/DDBJ databases">
        <title>Genome sequencing and assembly of Tianweitania sediminis.</title>
        <authorList>
            <person name="Chhetri G."/>
        </authorList>
    </citation>
    <scope>NUCLEOTIDE SEQUENCE</scope>
    <source>
        <strain evidence="2">Z8</strain>
    </source>
</reference>
<dbReference type="AlphaFoldDB" id="A0A8J7R0I8"/>
<accession>A0A8J7R0I8</accession>
<feature type="signal peptide" evidence="1">
    <location>
        <begin position="1"/>
        <end position="28"/>
    </location>
</feature>
<evidence type="ECO:0000313" key="3">
    <source>
        <dbReference type="Proteomes" id="UP000666240"/>
    </source>
</evidence>
<evidence type="ECO:0000256" key="1">
    <source>
        <dbReference type="SAM" id="SignalP"/>
    </source>
</evidence>
<dbReference type="EMBL" id="JAGIYY010000001">
    <property type="protein sequence ID" value="MBP0437761.1"/>
    <property type="molecule type" value="Genomic_DNA"/>
</dbReference>
<dbReference type="RefSeq" id="WP_209333740.1">
    <property type="nucleotide sequence ID" value="NZ_JAGIYY010000001.1"/>
</dbReference>
<keyword evidence="3" id="KW-1185">Reference proteome</keyword>
<proteinExistence type="predicted"/>
<comment type="caution">
    <text evidence="2">The sequence shown here is derived from an EMBL/GenBank/DDBJ whole genome shotgun (WGS) entry which is preliminary data.</text>
</comment>
<protein>
    <submittedName>
        <fullName evidence="2">Uncharacterized protein</fullName>
    </submittedName>
</protein>